<keyword evidence="2" id="KW-1185">Reference proteome</keyword>
<organism evidence="1 2">
    <name type="scientific">Cichorium intybus</name>
    <name type="common">Chicory</name>
    <dbReference type="NCBI Taxonomy" id="13427"/>
    <lineage>
        <taxon>Eukaryota</taxon>
        <taxon>Viridiplantae</taxon>
        <taxon>Streptophyta</taxon>
        <taxon>Embryophyta</taxon>
        <taxon>Tracheophyta</taxon>
        <taxon>Spermatophyta</taxon>
        <taxon>Magnoliopsida</taxon>
        <taxon>eudicotyledons</taxon>
        <taxon>Gunneridae</taxon>
        <taxon>Pentapetalae</taxon>
        <taxon>asterids</taxon>
        <taxon>campanulids</taxon>
        <taxon>Asterales</taxon>
        <taxon>Asteraceae</taxon>
        <taxon>Cichorioideae</taxon>
        <taxon>Cichorieae</taxon>
        <taxon>Cichoriinae</taxon>
        <taxon>Cichorium</taxon>
    </lineage>
</organism>
<reference evidence="2" key="1">
    <citation type="journal article" date="2022" name="Mol. Ecol. Resour.">
        <title>The genomes of chicory, endive, great burdock and yacon provide insights into Asteraceae palaeo-polyploidization history and plant inulin production.</title>
        <authorList>
            <person name="Fan W."/>
            <person name="Wang S."/>
            <person name="Wang H."/>
            <person name="Wang A."/>
            <person name="Jiang F."/>
            <person name="Liu H."/>
            <person name="Zhao H."/>
            <person name="Xu D."/>
            <person name="Zhang Y."/>
        </authorList>
    </citation>
    <scope>NUCLEOTIDE SEQUENCE [LARGE SCALE GENOMIC DNA]</scope>
    <source>
        <strain evidence="2">cv. Punajuju</strain>
    </source>
</reference>
<comment type="caution">
    <text evidence="1">The sequence shown here is derived from an EMBL/GenBank/DDBJ whole genome shotgun (WGS) entry which is preliminary data.</text>
</comment>
<evidence type="ECO:0000313" key="2">
    <source>
        <dbReference type="Proteomes" id="UP001055811"/>
    </source>
</evidence>
<gene>
    <name evidence="1" type="ORF">L2E82_39736</name>
</gene>
<accession>A0ACB9AK06</accession>
<dbReference type="EMBL" id="CM042015">
    <property type="protein sequence ID" value="KAI3709965.1"/>
    <property type="molecule type" value="Genomic_DNA"/>
</dbReference>
<dbReference type="Proteomes" id="UP001055811">
    <property type="component" value="Linkage Group LG07"/>
</dbReference>
<protein>
    <submittedName>
        <fullName evidence="1">Uncharacterized protein</fullName>
    </submittedName>
</protein>
<sequence>MEMKKEYGVGCEVYIGFLRFVFLAWFLKHSDVILNTLSVDRFRCSGPLKVQRPSKNPNFAFFNLFISVEFTIDYYESFPIKFFLKLKSIMDDEQQKQESEGSFAKKLKTYDISRAMKIIS</sequence>
<proteinExistence type="predicted"/>
<name>A0ACB9AK06_CICIN</name>
<evidence type="ECO:0000313" key="1">
    <source>
        <dbReference type="EMBL" id="KAI3709965.1"/>
    </source>
</evidence>
<reference evidence="1 2" key="2">
    <citation type="journal article" date="2022" name="Mol. Ecol. Resour.">
        <title>The genomes of chicory, endive, great burdock and yacon provide insights into Asteraceae paleo-polyploidization history and plant inulin production.</title>
        <authorList>
            <person name="Fan W."/>
            <person name="Wang S."/>
            <person name="Wang H."/>
            <person name="Wang A."/>
            <person name="Jiang F."/>
            <person name="Liu H."/>
            <person name="Zhao H."/>
            <person name="Xu D."/>
            <person name="Zhang Y."/>
        </authorList>
    </citation>
    <scope>NUCLEOTIDE SEQUENCE [LARGE SCALE GENOMIC DNA]</scope>
    <source>
        <strain evidence="2">cv. Punajuju</strain>
        <tissue evidence="1">Leaves</tissue>
    </source>
</reference>